<dbReference type="Pfam" id="PF10049">
    <property type="entry name" value="DUF2283"/>
    <property type="match status" value="1"/>
</dbReference>
<dbReference type="RefSeq" id="WP_099788844.1">
    <property type="nucleotide sequence ID" value="NZ_JBHLYV010000004.1"/>
</dbReference>
<dbReference type="OrthoDB" id="9799670at2"/>
<evidence type="ECO:0000313" key="1">
    <source>
        <dbReference type="EMBL" id="PIL44785.1"/>
    </source>
</evidence>
<evidence type="ECO:0008006" key="3">
    <source>
        <dbReference type="Google" id="ProtNLM"/>
    </source>
</evidence>
<gene>
    <name evidence="1" type="ORF">CR105_12840</name>
</gene>
<evidence type="ECO:0000313" key="2">
    <source>
        <dbReference type="Proteomes" id="UP000230390"/>
    </source>
</evidence>
<organism evidence="1 2">
    <name type="scientific">Massilia eurypsychrophila</name>
    <dbReference type="NCBI Taxonomy" id="1485217"/>
    <lineage>
        <taxon>Bacteria</taxon>
        <taxon>Pseudomonadati</taxon>
        <taxon>Pseudomonadota</taxon>
        <taxon>Betaproteobacteria</taxon>
        <taxon>Burkholderiales</taxon>
        <taxon>Oxalobacteraceae</taxon>
        <taxon>Telluria group</taxon>
        <taxon>Massilia</taxon>
    </lineage>
</organism>
<dbReference type="EMBL" id="PDOC01000006">
    <property type="protein sequence ID" value="PIL44785.1"/>
    <property type="molecule type" value="Genomic_DNA"/>
</dbReference>
<reference evidence="1 2" key="1">
    <citation type="submission" date="2017-10" db="EMBL/GenBank/DDBJ databases">
        <title>Massilia psychrophilum sp. nov., a novel purple-pigmented bacterium isolated from Tianshan glacier, Xinjiang Municipality, China.</title>
        <authorList>
            <person name="Wang H."/>
        </authorList>
    </citation>
    <scope>NUCLEOTIDE SEQUENCE [LARGE SCALE GENOMIC DNA]</scope>
    <source>
        <strain evidence="1 2">JCM 30074</strain>
    </source>
</reference>
<sequence>MSIDSSEKESYREISRGKVATSNQLDDNVIADYDAMGNVVGLEFLDPAAAADWEKFLALANQKTPGASKVPKPPAGGVAS</sequence>
<name>A0A2G8TFF8_9BURK</name>
<keyword evidence="2" id="KW-1185">Reference proteome</keyword>
<dbReference type="InterPro" id="IPR019270">
    <property type="entry name" value="DUF2283"/>
</dbReference>
<proteinExistence type="predicted"/>
<comment type="caution">
    <text evidence="1">The sequence shown here is derived from an EMBL/GenBank/DDBJ whole genome shotgun (WGS) entry which is preliminary data.</text>
</comment>
<dbReference type="AlphaFoldDB" id="A0A2G8TFF8"/>
<accession>A0A2G8TFF8</accession>
<dbReference type="Proteomes" id="UP000230390">
    <property type="component" value="Unassembled WGS sequence"/>
</dbReference>
<protein>
    <recommendedName>
        <fullName evidence="3">DUF2283 domain-containing protein</fullName>
    </recommendedName>
</protein>